<comment type="caution">
    <text evidence="1">The sequence shown here is derived from an EMBL/GenBank/DDBJ whole genome shotgun (WGS) entry which is preliminary data.</text>
</comment>
<organism evidence="1 2">
    <name type="scientific">Trichonephila clavata</name>
    <name type="common">Joro spider</name>
    <name type="synonym">Nephila clavata</name>
    <dbReference type="NCBI Taxonomy" id="2740835"/>
    <lineage>
        <taxon>Eukaryota</taxon>
        <taxon>Metazoa</taxon>
        <taxon>Ecdysozoa</taxon>
        <taxon>Arthropoda</taxon>
        <taxon>Chelicerata</taxon>
        <taxon>Arachnida</taxon>
        <taxon>Araneae</taxon>
        <taxon>Araneomorphae</taxon>
        <taxon>Entelegynae</taxon>
        <taxon>Araneoidea</taxon>
        <taxon>Nephilidae</taxon>
        <taxon>Trichonephila</taxon>
    </lineage>
</organism>
<evidence type="ECO:0000313" key="2">
    <source>
        <dbReference type="Proteomes" id="UP000887116"/>
    </source>
</evidence>
<protein>
    <submittedName>
        <fullName evidence="1">Uncharacterized protein</fullName>
    </submittedName>
</protein>
<dbReference type="Proteomes" id="UP000887116">
    <property type="component" value="Unassembled WGS sequence"/>
</dbReference>
<gene>
    <name evidence="1" type="ORF">TNCT_595061</name>
</gene>
<keyword evidence="2" id="KW-1185">Reference proteome</keyword>
<evidence type="ECO:0000313" key="1">
    <source>
        <dbReference type="EMBL" id="GFR25157.1"/>
    </source>
</evidence>
<dbReference type="EMBL" id="BMAO01008613">
    <property type="protein sequence ID" value="GFR25157.1"/>
    <property type="molecule type" value="Genomic_DNA"/>
</dbReference>
<dbReference type="AlphaFoldDB" id="A0A8X6HJR2"/>
<proteinExistence type="predicted"/>
<accession>A0A8X6HJR2</accession>
<reference evidence="1" key="1">
    <citation type="submission" date="2020-07" db="EMBL/GenBank/DDBJ databases">
        <title>Multicomponent nature underlies the extraordinary mechanical properties of spider dragline silk.</title>
        <authorList>
            <person name="Kono N."/>
            <person name="Nakamura H."/>
            <person name="Mori M."/>
            <person name="Yoshida Y."/>
            <person name="Ohtoshi R."/>
            <person name="Malay A.D."/>
            <person name="Moran D.A.P."/>
            <person name="Tomita M."/>
            <person name="Numata K."/>
            <person name="Arakawa K."/>
        </authorList>
    </citation>
    <scope>NUCLEOTIDE SEQUENCE</scope>
</reference>
<sequence>MSKQSHFQYSFNCRKSNYPSTINDSLSFSPEVKFLSANLKDSKPFKKIQQVVKRRLDSTMYPKTEPSLPFQSILTSNKNSSEYPLSCERSEEFLISCYFPAVNSTNEKD</sequence>
<name>A0A8X6HJR2_TRICU</name>